<dbReference type="Gene3D" id="2.60.40.1120">
    <property type="entry name" value="Carboxypeptidase-like, regulatory domain"/>
    <property type="match status" value="1"/>
</dbReference>
<dbReference type="GO" id="GO:0009279">
    <property type="term" value="C:cell outer membrane"/>
    <property type="evidence" value="ECO:0007669"/>
    <property type="project" value="UniProtKB-SubCell"/>
</dbReference>
<comment type="caution">
    <text evidence="9">The sequence shown here is derived from an EMBL/GenBank/DDBJ whole genome shotgun (WGS) entry which is preliminary data.</text>
</comment>
<dbReference type="SUPFAM" id="SSF56935">
    <property type="entry name" value="Porins"/>
    <property type="match status" value="1"/>
</dbReference>
<feature type="signal peptide" evidence="7">
    <location>
        <begin position="1"/>
        <end position="22"/>
    </location>
</feature>
<dbReference type="InterPro" id="IPR008969">
    <property type="entry name" value="CarboxyPept-like_regulatory"/>
</dbReference>
<keyword evidence="3" id="KW-1134">Transmembrane beta strand</keyword>
<keyword evidence="6" id="KW-0998">Cell outer membrane</keyword>
<dbReference type="GO" id="GO:0015344">
    <property type="term" value="F:siderophore uptake transmembrane transporter activity"/>
    <property type="evidence" value="ECO:0007669"/>
    <property type="project" value="TreeGrafter"/>
</dbReference>
<dbReference type="GO" id="GO:0044718">
    <property type="term" value="P:siderophore transmembrane transport"/>
    <property type="evidence" value="ECO:0007669"/>
    <property type="project" value="TreeGrafter"/>
</dbReference>
<evidence type="ECO:0000256" key="7">
    <source>
        <dbReference type="SAM" id="SignalP"/>
    </source>
</evidence>
<reference evidence="9 10" key="1">
    <citation type="submission" date="2014-04" db="EMBL/GenBank/DDBJ databases">
        <authorList>
            <person name="Sears C."/>
            <person name="Carroll K."/>
            <person name="Sack B.R."/>
            <person name="Qadri F."/>
            <person name="Myers L.L."/>
            <person name="Chung G.-T."/>
            <person name="Escheverria P."/>
            <person name="Fraser C.M."/>
            <person name="Sadzewicz L."/>
            <person name="Shefchek K.A."/>
            <person name="Tallon L."/>
            <person name="Das S.P."/>
            <person name="Daugherty S."/>
            <person name="Mongodin E.F."/>
        </authorList>
    </citation>
    <scope>NUCLEOTIDE SEQUENCE [LARGE SCALE GENOMIC DNA]</scope>
    <source>
        <strain evidence="9 10">3975 RP4</strain>
    </source>
</reference>
<dbReference type="Pfam" id="PF25183">
    <property type="entry name" value="OMP_b-brl_4"/>
    <property type="match status" value="1"/>
</dbReference>
<protein>
    <submittedName>
        <fullName evidence="9">Cna B-type domain protein</fullName>
    </submittedName>
</protein>
<feature type="domain" description="TonB-dependent transporter Oar-like beta-barrel" evidence="8">
    <location>
        <begin position="238"/>
        <end position="1056"/>
    </location>
</feature>
<proteinExistence type="predicted"/>
<dbReference type="Gene3D" id="2.40.170.20">
    <property type="entry name" value="TonB-dependent receptor, beta-barrel domain"/>
    <property type="match status" value="1"/>
</dbReference>
<evidence type="ECO:0000256" key="1">
    <source>
        <dbReference type="ARBA" id="ARBA00004571"/>
    </source>
</evidence>
<dbReference type="Pfam" id="PF13620">
    <property type="entry name" value="CarboxypepD_reg"/>
    <property type="match status" value="1"/>
</dbReference>
<keyword evidence="5" id="KW-0472">Membrane</keyword>
<evidence type="ECO:0000256" key="6">
    <source>
        <dbReference type="ARBA" id="ARBA00023237"/>
    </source>
</evidence>
<dbReference type="SUPFAM" id="SSF49464">
    <property type="entry name" value="Carboxypeptidase regulatory domain-like"/>
    <property type="match status" value="1"/>
</dbReference>
<evidence type="ECO:0000259" key="8">
    <source>
        <dbReference type="Pfam" id="PF25183"/>
    </source>
</evidence>
<accession>A0A069S3N3</accession>
<dbReference type="PANTHER" id="PTHR30069">
    <property type="entry name" value="TONB-DEPENDENT OUTER MEMBRANE RECEPTOR"/>
    <property type="match status" value="1"/>
</dbReference>
<dbReference type="InterPro" id="IPR036942">
    <property type="entry name" value="Beta-barrel_TonB_sf"/>
</dbReference>
<evidence type="ECO:0000256" key="5">
    <source>
        <dbReference type="ARBA" id="ARBA00023136"/>
    </source>
</evidence>
<evidence type="ECO:0000256" key="3">
    <source>
        <dbReference type="ARBA" id="ARBA00022452"/>
    </source>
</evidence>
<keyword evidence="7" id="KW-0732">Signal</keyword>
<keyword evidence="2" id="KW-0813">Transport</keyword>
<dbReference type="PATRIC" id="fig|1339352.3.peg.3895"/>
<dbReference type="InterPro" id="IPR037066">
    <property type="entry name" value="Plug_dom_sf"/>
</dbReference>
<dbReference type="RefSeq" id="WP_005848017.1">
    <property type="nucleotide sequence ID" value="NZ_JNHM01000150.1"/>
</dbReference>
<evidence type="ECO:0000313" key="9">
    <source>
        <dbReference type="EMBL" id="KDS44925.1"/>
    </source>
</evidence>
<sequence length="1113" mass="123033">MVKRMRSFFAVVMLVIAATVNAQVTTSSMSGKVVDQSNEAIIGATIQAIHEPSGTHYGAITNVDGRYSIQGMRAGGPYKVEVSYVGYQSVVYKSINLQLGENYVLDANLKESTELLDEVVITASKSSNMKSDRAGAVTNVDAARMSEVPTVSRSMNDIMRLTPQGANIGSGFSVGGGNYRQSYVTVDGAAFNNAFGIGSNLPAGGSPISLDALEQISVSTTPFDVRQSGFTGGAINAVTKSGTNEFKGTAYMYTSNTHLTGNKVEDYELTRNRDHSTTYGASLGGAIIKNKLFFFVNGEYQDNVQAGPSGIARSGANDEWSTNGIVHRPFENTTTVGGRTFVGMNNISQYLSEKYNYNPGRYQGYSLETPSYKIMGRLDWNINNNNKINFRFTHTHSKYSSNPSSSTTPFKDSIIYPGGVDGSAGKSSSGRTANAGMYFESSRYMQEQNFTSIASEWNSKWGAINNALRFTYSYQNEPRTYEGGTFPTVDILDQGSLYASFGPDPFTEGNLRQVKTFVITDEFNFSSGIHNFMGGIQFESNKAVNGFMQAGSGYYVYSSWDDFVNNRAPAAFGVTYSNTGDGSQFLANMKYQQLSFYLQDQMNITDNFRLTAGVRFELPIYPELKNNYNKNFAQIDFDGYHYATDQLPSSYQLTASPRIGFNWDLTGERKYVLRGGSGYFIGRLPFVWLVSAVGNANCGQSTYYYNEQKDAKYGQPSFHTSVADMLKDPNLNLPAATDPAAPSGATIIDRDLKMNATWKSSLAFDAKLPGDIDFTLEGIFSKEFNPATVTNLGRKFKGEQEIAPGDVRRMFEYSNANKTDAYYITNAGNSAYYYSLTASLAKTFDFGLHLSASYTRSYAKSYGDGIGDQVNSAYYNNRYSVNGNNDTETGYGTYVSPNRVLASAAYRIKYAKNFASSLSLIYEGMNMGYAGGYSAARYSYTFTGNIVGDYGSNNLLYIPASREALDKWNFADYTDSKTGEVTYSAKEQRDDFWAYINEDSYLKGRKGKYAERGGAIMPWHHQLDLKFNQDFFLNVGGKRNTLQFGVDIKNFLNLLNSDWGIYKTVNNTSLLSYKGGAYQFQKNGGKKLTDTYSNLNSFNSTYSIQFSVRYIFN</sequence>
<dbReference type="EMBL" id="JNHM01000150">
    <property type="protein sequence ID" value="KDS44925.1"/>
    <property type="molecule type" value="Genomic_DNA"/>
</dbReference>
<dbReference type="AlphaFoldDB" id="A0A069S3N3"/>
<dbReference type="Gene3D" id="2.170.130.10">
    <property type="entry name" value="TonB-dependent receptor, plug domain"/>
    <property type="match status" value="1"/>
</dbReference>
<organism evidence="9 10">
    <name type="scientific">Phocaeicola vulgatus str. 3975 RP4</name>
    <dbReference type="NCBI Taxonomy" id="1339352"/>
    <lineage>
        <taxon>Bacteria</taxon>
        <taxon>Pseudomonadati</taxon>
        <taxon>Bacteroidota</taxon>
        <taxon>Bacteroidia</taxon>
        <taxon>Bacteroidales</taxon>
        <taxon>Bacteroidaceae</taxon>
        <taxon>Phocaeicola</taxon>
    </lineage>
</organism>
<keyword evidence="4" id="KW-0812">Transmembrane</keyword>
<dbReference type="PANTHER" id="PTHR30069:SF46">
    <property type="entry name" value="OAR PROTEIN"/>
    <property type="match status" value="1"/>
</dbReference>
<dbReference type="InterPro" id="IPR057601">
    <property type="entry name" value="Oar-like_b-barrel"/>
</dbReference>
<evidence type="ECO:0000256" key="4">
    <source>
        <dbReference type="ARBA" id="ARBA00022692"/>
    </source>
</evidence>
<feature type="chain" id="PRO_5001666120" evidence="7">
    <location>
        <begin position="23"/>
        <end position="1113"/>
    </location>
</feature>
<name>A0A069S3N3_PHOVU</name>
<gene>
    <name evidence="9" type="ORF">M099_4150</name>
</gene>
<evidence type="ECO:0000256" key="2">
    <source>
        <dbReference type="ARBA" id="ARBA00022448"/>
    </source>
</evidence>
<comment type="subcellular location">
    <subcellularLocation>
        <location evidence="1">Cell outer membrane</location>
        <topology evidence="1">Multi-pass membrane protein</topology>
    </subcellularLocation>
</comment>
<dbReference type="Proteomes" id="UP000027661">
    <property type="component" value="Unassembled WGS sequence"/>
</dbReference>
<dbReference type="InterPro" id="IPR039426">
    <property type="entry name" value="TonB-dep_rcpt-like"/>
</dbReference>
<evidence type="ECO:0000313" key="10">
    <source>
        <dbReference type="Proteomes" id="UP000027661"/>
    </source>
</evidence>